<dbReference type="GO" id="GO:0000139">
    <property type="term" value="C:Golgi membrane"/>
    <property type="evidence" value="ECO:0007669"/>
    <property type="project" value="UniProtKB-SubCell"/>
</dbReference>
<dbReference type="InterPro" id="IPR019185">
    <property type="entry name" value="Integral_membrane_SYS1-rel"/>
</dbReference>
<dbReference type="EMBL" id="BGZK01000983">
    <property type="protein sequence ID" value="GBP67431.1"/>
    <property type="molecule type" value="Genomic_DNA"/>
</dbReference>
<gene>
    <name evidence="10" type="primary">sys1</name>
    <name evidence="10" type="ORF">EVAR_47150_1</name>
</gene>
<comment type="similarity">
    <text evidence="2">Belongs to the SYS1 family.</text>
</comment>
<evidence type="ECO:0000256" key="2">
    <source>
        <dbReference type="ARBA" id="ARBA00008160"/>
    </source>
</evidence>
<keyword evidence="7" id="KW-0333">Golgi apparatus</keyword>
<protein>
    <submittedName>
        <fullName evidence="10">Protein SYS1 homolog</fullName>
    </submittedName>
</protein>
<evidence type="ECO:0000256" key="9">
    <source>
        <dbReference type="SAM" id="Phobius"/>
    </source>
</evidence>
<reference evidence="10 11" key="1">
    <citation type="journal article" date="2019" name="Commun. Biol.">
        <title>The bagworm genome reveals a unique fibroin gene that provides high tensile strength.</title>
        <authorList>
            <person name="Kono N."/>
            <person name="Nakamura H."/>
            <person name="Ohtoshi R."/>
            <person name="Tomita M."/>
            <person name="Numata K."/>
            <person name="Arakawa K."/>
        </authorList>
    </citation>
    <scope>NUCLEOTIDE SEQUENCE [LARGE SCALE GENOMIC DNA]</scope>
</reference>
<keyword evidence="6 9" id="KW-1133">Transmembrane helix</keyword>
<evidence type="ECO:0000313" key="11">
    <source>
        <dbReference type="Proteomes" id="UP000299102"/>
    </source>
</evidence>
<dbReference type="GO" id="GO:0006895">
    <property type="term" value="P:Golgi to endosome transport"/>
    <property type="evidence" value="ECO:0007669"/>
    <property type="project" value="TreeGrafter"/>
</dbReference>
<dbReference type="OrthoDB" id="542931at2759"/>
<dbReference type="GO" id="GO:0005802">
    <property type="term" value="C:trans-Golgi network"/>
    <property type="evidence" value="ECO:0007669"/>
    <property type="project" value="TreeGrafter"/>
</dbReference>
<dbReference type="GO" id="GO:0005829">
    <property type="term" value="C:cytosol"/>
    <property type="evidence" value="ECO:0007669"/>
    <property type="project" value="GOC"/>
</dbReference>
<keyword evidence="11" id="KW-1185">Reference proteome</keyword>
<evidence type="ECO:0000256" key="4">
    <source>
        <dbReference type="ARBA" id="ARBA00022692"/>
    </source>
</evidence>
<dbReference type="GO" id="GO:0043001">
    <property type="term" value="P:Golgi to plasma membrane protein transport"/>
    <property type="evidence" value="ECO:0007669"/>
    <property type="project" value="TreeGrafter"/>
</dbReference>
<dbReference type="PANTHER" id="PTHR12952:SF0">
    <property type="entry name" value="PROTEIN SYS1 HOMOLOG"/>
    <property type="match status" value="1"/>
</dbReference>
<keyword evidence="5" id="KW-0653">Protein transport</keyword>
<accession>A0A4C1XU66</accession>
<comment type="caution">
    <text evidence="10">The sequence shown here is derived from an EMBL/GenBank/DDBJ whole genome shotgun (WGS) entry which is preliminary data.</text>
</comment>
<dbReference type="AlphaFoldDB" id="A0A4C1XU66"/>
<evidence type="ECO:0000256" key="7">
    <source>
        <dbReference type="ARBA" id="ARBA00023034"/>
    </source>
</evidence>
<dbReference type="PANTHER" id="PTHR12952">
    <property type="entry name" value="SYS1"/>
    <property type="match status" value="1"/>
</dbReference>
<evidence type="ECO:0000256" key="6">
    <source>
        <dbReference type="ARBA" id="ARBA00022989"/>
    </source>
</evidence>
<proteinExistence type="inferred from homology"/>
<evidence type="ECO:0000256" key="3">
    <source>
        <dbReference type="ARBA" id="ARBA00022448"/>
    </source>
</evidence>
<sequence>MTPLSQELSGLILPYDSYGTHLDEHGTTQDHDLKKMNFQKAEEDFEEVWNNMVIDDHDIIAENFEPNGSAESYIPDLPSSQCLEMHNVRPSCIHTRRSIGKSREILCVVCENDEAEWLDETDVDLQQSTVLTTDLQDAYPVEIHVRDSEGRSVILAFILNALVGAFVLWMVVGRTKLCLDFSCTYHCIHLLVCWIYNGIFPMTFSWWTLNVACAAITCVTAEFLCLRTELQAIPLSNIGAKVDL</sequence>
<evidence type="ECO:0000313" key="10">
    <source>
        <dbReference type="EMBL" id="GBP67431.1"/>
    </source>
</evidence>
<keyword evidence="3" id="KW-0813">Transport</keyword>
<name>A0A4C1XU66_EUMVA</name>
<dbReference type="Proteomes" id="UP000299102">
    <property type="component" value="Unassembled WGS sequence"/>
</dbReference>
<organism evidence="10 11">
    <name type="scientific">Eumeta variegata</name>
    <name type="common">Bagworm moth</name>
    <name type="synonym">Eumeta japonica</name>
    <dbReference type="NCBI Taxonomy" id="151549"/>
    <lineage>
        <taxon>Eukaryota</taxon>
        <taxon>Metazoa</taxon>
        <taxon>Ecdysozoa</taxon>
        <taxon>Arthropoda</taxon>
        <taxon>Hexapoda</taxon>
        <taxon>Insecta</taxon>
        <taxon>Pterygota</taxon>
        <taxon>Neoptera</taxon>
        <taxon>Endopterygota</taxon>
        <taxon>Lepidoptera</taxon>
        <taxon>Glossata</taxon>
        <taxon>Ditrysia</taxon>
        <taxon>Tineoidea</taxon>
        <taxon>Psychidae</taxon>
        <taxon>Oiketicinae</taxon>
        <taxon>Eumeta</taxon>
    </lineage>
</organism>
<evidence type="ECO:0000256" key="5">
    <source>
        <dbReference type="ARBA" id="ARBA00022927"/>
    </source>
</evidence>
<evidence type="ECO:0000256" key="8">
    <source>
        <dbReference type="ARBA" id="ARBA00023136"/>
    </source>
</evidence>
<evidence type="ECO:0000256" key="1">
    <source>
        <dbReference type="ARBA" id="ARBA00004653"/>
    </source>
</evidence>
<feature type="transmembrane region" description="Helical" evidence="9">
    <location>
        <begin position="153"/>
        <end position="171"/>
    </location>
</feature>
<dbReference type="Pfam" id="PF09801">
    <property type="entry name" value="SYS1"/>
    <property type="match status" value="1"/>
</dbReference>
<keyword evidence="8 9" id="KW-0472">Membrane</keyword>
<feature type="transmembrane region" description="Helical" evidence="9">
    <location>
        <begin position="183"/>
        <end position="200"/>
    </location>
</feature>
<comment type="subcellular location">
    <subcellularLocation>
        <location evidence="1">Golgi apparatus membrane</location>
        <topology evidence="1">Multi-pass membrane protein</topology>
    </subcellularLocation>
</comment>
<keyword evidence="4 9" id="KW-0812">Transmembrane</keyword>
<dbReference type="STRING" id="151549.A0A4C1XU66"/>
<dbReference type="GO" id="GO:0034067">
    <property type="term" value="P:protein localization to Golgi apparatus"/>
    <property type="evidence" value="ECO:0007669"/>
    <property type="project" value="TreeGrafter"/>
</dbReference>